<accession>A0ABD0QBP5</accession>
<sequence length="70" mass="7783">VCMSPEPVLGGDPVTLSVLTGIRTSPPRSLERMLMSRSQISARLSEMDAQLLRLQSIADHMDREFANTRL</sequence>
<dbReference type="PANTHER" id="PTHR14492">
    <property type="entry name" value="JBTS17"/>
    <property type="match status" value="1"/>
</dbReference>
<evidence type="ECO:0000313" key="2">
    <source>
        <dbReference type="Proteomes" id="UP001529510"/>
    </source>
</evidence>
<feature type="non-terminal residue" evidence="1">
    <location>
        <position position="70"/>
    </location>
</feature>
<feature type="non-terminal residue" evidence="1">
    <location>
        <position position="1"/>
    </location>
</feature>
<gene>
    <name evidence="1" type="ORF">M9458_022498</name>
</gene>
<protein>
    <submittedName>
        <fullName evidence="1">Uncharacterized protein</fullName>
    </submittedName>
</protein>
<name>A0ABD0QBP5_CIRMR</name>
<evidence type="ECO:0000313" key="1">
    <source>
        <dbReference type="EMBL" id="KAL0183123.1"/>
    </source>
</evidence>
<dbReference type="Proteomes" id="UP001529510">
    <property type="component" value="Unassembled WGS sequence"/>
</dbReference>
<dbReference type="AlphaFoldDB" id="A0ABD0QBP5"/>
<dbReference type="PANTHER" id="PTHR14492:SF4">
    <property type="entry name" value="CILIOGENESIS AND PLANAR POLARITY EFFECTOR 1"/>
    <property type="match status" value="1"/>
</dbReference>
<reference evidence="1 2" key="1">
    <citation type="submission" date="2024-05" db="EMBL/GenBank/DDBJ databases">
        <title>Genome sequencing and assembly of Indian major carp, Cirrhinus mrigala (Hamilton, 1822).</title>
        <authorList>
            <person name="Mohindra V."/>
            <person name="Chowdhury L.M."/>
            <person name="Lal K."/>
            <person name="Jena J.K."/>
        </authorList>
    </citation>
    <scope>NUCLEOTIDE SEQUENCE [LARGE SCALE GENOMIC DNA]</scope>
    <source>
        <strain evidence="1">CM1030</strain>
        <tissue evidence="1">Blood</tissue>
    </source>
</reference>
<proteinExistence type="predicted"/>
<dbReference type="InterPro" id="IPR028236">
    <property type="entry name" value="CPLANE1"/>
</dbReference>
<comment type="caution">
    <text evidence="1">The sequence shown here is derived from an EMBL/GenBank/DDBJ whole genome shotgun (WGS) entry which is preliminary data.</text>
</comment>
<keyword evidence="2" id="KW-1185">Reference proteome</keyword>
<organism evidence="1 2">
    <name type="scientific">Cirrhinus mrigala</name>
    <name type="common">Mrigala</name>
    <dbReference type="NCBI Taxonomy" id="683832"/>
    <lineage>
        <taxon>Eukaryota</taxon>
        <taxon>Metazoa</taxon>
        <taxon>Chordata</taxon>
        <taxon>Craniata</taxon>
        <taxon>Vertebrata</taxon>
        <taxon>Euteleostomi</taxon>
        <taxon>Actinopterygii</taxon>
        <taxon>Neopterygii</taxon>
        <taxon>Teleostei</taxon>
        <taxon>Ostariophysi</taxon>
        <taxon>Cypriniformes</taxon>
        <taxon>Cyprinidae</taxon>
        <taxon>Labeoninae</taxon>
        <taxon>Labeonini</taxon>
        <taxon>Cirrhinus</taxon>
    </lineage>
</organism>
<dbReference type="EMBL" id="JAMKFB020000010">
    <property type="protein sequence ID" value="KAL0183123.1"/>
    <property type="molecule type" value="Genomic_DNA"/>
</dbReference>